<dbReference type="InterPro" id="IPR003675">
    <property type="entry name" value="Rce1/LyrA-like_dom"/>
</dbReference>
<accession>A0A1C3ZWY4</accession>
<feature type="domain" description="CAAX prenyl protease 2/Lysostaphin resistance protein A-like" evidence="3">
    <location>
        <begin position="138"/>
        <end position="229"/>
    </location>
</feature>
<feature type="transmembrane region" description="Helical" evidence="2">
    <location>
        <begin position="7"/>
        <end position="30"/>
    </location>
</feature>
<feature type="transmembrane region" description="Helical" evidence="2">
    <location>
        <begin position="170"/>
        <end position="188"/>
    </location>
</feature>
<feature type="transmembrane region" description="Helical" evidence="2">
    <location>
        <begin position="194"/>
        <end position="211"/>
    </location>
</feature>
<dbReference type="PANTHER" id="PTHR36435">
    <property type="entry name" value="SLR1288 PROTEIN"/>
    <property type="match status" value="1"/>
</dbReference>
<feature type="transmembrane region" description="Helical" evidence="2">
    <location>
        <begin position="50"/>
        <end position="71"/>
    </location>
</feature>
<dbReference type="OrthoDB" id="8607342at2"/>
<reference evidence="5" key="1">
    <citation type="submission" date="2016-08" db="EMBL/GenBank/DDBJ databases">
        <authorList>
            <person name="Varghese N."/>
            <person name="Submissions Spin"/>
        </authorList>
    </citation>
    <scope>NUCLEOTIDE SEQUENCE [LARGE SCALE GENOMIC DNA]</scope>
    <source>
        <strain evidence="5">R-53094</strain>
    </source>
</reference>
<evidence type="ECO:0000259" key="3">
    <source>
        <dbReference type="Pfam" id="PF02517"/>
    </source>
</evidence>
<dbReference type="Proteomes" id="UP000199268">
    <property type="component" value="Unassembled WGS sequence"/>
</dbReference>
<dbReference type="RefSeq" id="WP_092461820.1">
    <property type="nucleotide sequence ID" value="NZ_BJEE01000004.1"/>
</dbReference>
<protein>
    <recommendedName>
        <fullName evidence="3">CAAX prenyl protease 2/Lysostaphin resistance protein A-like domain-containing protein</fullName>
    </recommendedName>
</protein>
<dbReference type="Pfam" id="PF02517">
    <property type="entry name" value="Rce1-like"/>
    <property type="match status" value="1"/>
</dbReference>
<dbReference type="AlphaFoldDB" id="A0A1C3ZWY4"/>
<keyword evidence="2" id="KW-1133">Transmembrane helix</keyword>
<keyword evidence="2" id="KW-0472">Membrane</keyword>
<evidence type="ECO:0000313" key="4">
    <source>
        <dbReference type="EMBL" id="SCB86796.1"/>
    </source>
</evidence>
<name>A0A1C3ZWY4_9LACO</name>
<proteinExistence type="inferred from homology"/>
<comment type="similarity">
    <text evidence="1">Belongs to the UPF0177 family.</text>
</comment>
<gene>
    <name evidence="4" type="ORF">GA0061074_10329</name>
</gene>
<evidence type="ECO:0000313" key="5">
    <source>
        <dbReference type="Proteomes" id="UP000199268"/>
    </source>
</evidence>
<evidence type="ECO:0000256" key="1">
    <source>
        <dbReference type="ARBA" id="ARBA00009067"/>
    </source>
</evidence>
<organism evidence="4 5">
    <name type="scientific">Weissella bombi</name>
    <dbReference type="NCBI Taxonomy" id="1505725"/>
    <lineage>
        <taxon>Bacteria</taxon>
        <taxon>Bacillati</taxon>
        <taxon>Bacillota</taxon>
        <taxon>Bacilli</taxon>
        <taxon>Lactobacillales</taxon>
        <taxon>Lactobacillaceae</taxon>
        <taxon>Weissella</taxon>
    </lineage>
</organism>
<dbReference type="GO" id="GO:0080120">
    <property type="term" value="P:CAAX-box protein maturation"/>
    <property type="evidence" value="ECO:0007669"/>
    <property type="project" value="UniProtKB-ARBA"/>
</dbReference>
<dbReference type="STRING" id="1505725.GA0061074_10329"/>
<feature type="transmembrane region" description="Helical" evidence="2">
    <location>
        <begin position="223"/>
        <end position="240"/>
    </location>
</feature>
<dbReference type="GO" id="GO:0004175">
    <property type="term" value="F:endopeptidase activity"/>
    <property type="evidence" value="ECO:0007669"/>
    <property type="project" value="UniProtKB-ARBA"/>
</dbReference>
<dbReference type="InterPro" id="IPR052710">
    <property type="entry name" value="CAAX_protease"/>
</dbReference>
<evidence type="ECO:0000256" key="2">
    <source>
        <dbReference type="SAM" id="Phobius"/>
    </source>
</evidence>
<sequence length="242" mass="26771">MKKIEGISTFIMGIIWIIVGIILDFIIQLASTYSKQGVVNWLHVDRNNPLGIITMVVVAAILTILTVKILVYAVRKKSPKTGLHPFRADKLVWVGYGYLMILGAGLLTLALQTLITHQSMTASNQAELEEMAGKGGAALVFVVVLAVFVAPLVEELIFRGVVLNYFFKKGPWWLNVILSGLLFGYFHVFQEFQWFALLQYSLMGVALAIVYKKTKQIQYSMALHMLNNGIAAIGLINIALGA</sequence>
<keyword evidence="2" id="KW-0812">Transmembrane</keyword>
<feature type="transmembrane region" description="Helical" evidence="2">
    <location>
        <begin position="135"/>
        <end position="158"/>
    </location>
</feature>
<feature type="transmembrane region" description="Helical" evidence="2">
    <location>
        <begin position="91"/>
        <end position="115"/>
    </location>
</feature>
<dbReference type="EMBL" id="FMAO01000003">
    <property type="protein sequence ID" value="SCB86796.1"/>
    <property type="molecule type" value="Genomic_DNA"/>
</dbReference>
<keyword evidence="5" id="KW-1185">Reference proteome</keyword>
<dbReference type="PANTHER" id="PTHR36435:SF1">
    <property type="entry name" value="CAAX AMINO TERMINAL PROTEASE FAMILY PROTEIN"/>
    <property type="match status" value="1"/>
</dbReference>